<dbReference type="SUPFAM" id="SSF54791">
    <property type="entry name" value="Eukaryotic type KH-domain (KH-domain type I)"/>
    <property type="match status" value="3"/>
</dbReference>
<dbReference type="Gramene" id="OE9A048445T1">
    <property type="protein sequence ID" value="OE9A048445C1"/>
    <property type="gene ID" value="OE9A048445"/>
</dbReference>
<evidence type="ECO:0000313" key="6">
    <source>
        <dbReference type="Proteomes" id="UP000594638"/>
    </source>
</evidence>
<dbReference type="SMART" id="SM00322">
    <property type="entry name" value="KH"/>
    <property type="match status" value="3"/>
</dbReference>
<dbReference type="CDD" id="cd22459">
    <property type="entry name" value="KH-I_PEPPER_rpt1_like"/>
    <property type="match status" value="1"/>
</dbReference>
<feature type="domain" description="K Homology" evidence="4">
    <location>
        <begin position="302"/>
        <end position="378"/>
    </location>
</feature>
<evidence type="ECO:0000256" key="2">
    <source>
        <dbReference type="PROSITE-ProRule" id="PRU00117"/>
    </source>
</evidence>
<evidence type="ECO:0000256" key="1">
    <source>
        <dbReference type="ARBA" id="ARBA00022737"/>
    </source>
</evidence>
<name>A0A8S0TDB9_OLEEU</name>
<dbReference type="Proteomes" id="UP000594638">
    <property type="component" value="Unassembled WGS sequence"/>
</dbReference>
<feature type="non-terminal residue" evidence="5">
    <location>
        <position position="639"/>
    </location>
</feature>
<dbReference type="PANTHER" id="PTHR10288">
    <property type="entry name" value="KH DOMAIN CONTAINING RNA BINDING PROTEIN"/>
    <property type="match status" value="1"/>
</dbReference>
<sequence length="639" mass="70453">MWRSSFRRLCHDSGQTLDSRTEPRYNNSVVGRGGLSSAPRHHRRSSAGGGSVIGRSGSVINAIERTGAWINVHELIPGHEERIIEVFDTRRQDLDRPIPEFYPAQEALFLIHDRILEIDGRNVGSGDHVNPESGHWGCGGNGNRMITRLVVQRMHVGSLIGRGGTVMERMKIETHTHIRVLPTNRHSPRCVATSEEIVQVVGYKNAVKHAIRIISTLLRESQLHYGNHFHYRLNSHLHLSSTSDALIPHMNSRARRSSVEGSNLGSESSSVSMRNITFSHSYGDVFESEPAPAQNAHSFSGEGIVFRILCPADKVDSLVGESDGIVDLLQNKVGVDVKVSDPADGIDEHVIIISSDEDLDDEMFPAQEALMHIQTRIVDFVQGNFFFIITRLLLQSNEAGCLRLKDRTLPEMRKMTGANIEILPREDIPLGISGSYEIVQIIGKIAAARDALVEVTSRLRSYISQELLKKDLAPPSVSFTSPMMGVVKPEADSSKKINCLETDTGNSPVISTQQNIPTAEATQHMIDVRGFKNAIVKLNNCKFHEDTPIALNRLSVPVVNKSMQEVVVPTSVASKLVTESSNKFTVISHLSGADVELIEDRPDVTGKIVQIMGDTTEQSKRAHISLQGFILTAAEESPK</sequence>
<dbReference type="InterPro" id="IPR004087">
    <property type="entry name" value="KH_dom"/>
</dbReference>
<keyword evidence="2" id="KW-0694">RNA-binding</keyword>
<gene>
    <name evidence="5" type="ORF">OLEA9_A048445</name>
</gene>
<evidence type="ECO:0000256" key="3">
    <source>
        <dbReference type="SAM" id="MobiDB-lite"/>
    </source>
</evidence>
<evidence type="ECO:0000313" key="5">
    <source>
        <dbReference type="EMBL" id="CAA3003106.1"/>
    </source>
</evidence>
<dbReference type="GO" id="GO:0003723">
    <property type="term" value="F:RNA binding"/>
    <property type="evidence" value="ECO:0007669"/>
    <property type="project" value="UniProtKB-UniRule"/>
</dbReference>
<comment type="caution">
    <text evidence="5">The sequence shown here is derived from an EMBL/GenBank/DDBJ whole genome shotgun (WGS) entry which is preliminary data.</text>
</comment>
<accession>A0A8S0TDB9</accession>
<evidence type="ECO:0000259" key="4">
    <source>
        <dbReference type="SMART" id="SM00322"/>
    </source>
</evidence>
<keyword evidence="6" id="KW-1185">Reference proteome</keyword>
<dbReference type="PROSITE" id="PS50084">
    <property type="entry name" value="KH_TYPE_1"/>
    <property type="match status" value="3"/>
</dbReference>
<dbReference type="InterPro" id="IPR036612">
    <property type="entry name" value="KH_dom_type_1_sf"/>
</dbReference>
<dbReference type="InterPro" id="IPR004088">
    <property type="entry name" value="KH_dom_type_1"/>
</dbReference>
<dbReference type="Pfam" id="PF00013">
    <property type="entry name" value="KH_1"/>
    <property type="match status" value="2"/>
</dbReference>
<feature type="region of interest" description="Disordered" evidence="3">
    <location>
        <begin position="14"/>
        <end position="51"/>
    </location>
</feature>
<organism evidence="5 6">
    <name type="scientific">Olea europaea subsp. europaea</name>
    <dbReference type="NCBI Taxonomy" id="158383"/>
    <lineage>
        <taxon>Eukaryota</taxon>
        <taxon>Viridiplantae</taxon>
        <taxon>Streptophyta</taxon>
        <taxon>Embryophyta</taxon>
        <taxon>Tracheophyta</taxon>
        <taxon>Spermatophyta</taxon>
        <taxon>Magnoliopsida</taxon>
        <taxon>eudicotyledons</taxon>
        <taxon>Gunneridae</taxon>
        <taxon>Pentapetalae</taxon>
        <taxon>asterids</taxon>
        <taxon>lamiids</taxon>
        <taxon>Lamiales</taxon>
        <taxon>Oleaceae</taxon>
        <taxon>Oleeae</taxon>
        <taxon>Olea</taxon>
    </lineage>
</organism>
<reference evidence="5 6" key="1">
    <citation type="submission" date="2019-12" db="EMBL/GenBank/DDBJ databases">
        <authorList>
            <person name="Alioto T."/>
            <person name="Alioto T."/>
            <person name="Gomez Garrido J."/>
        </authorList>
    </citation>
    <scope>NUCLEOTIDE SEQUENCE [LARGE SCALE GENOMIC DNA]</scope>
</reference>
<protein>
    <submittedName>
        <fullName evidence="5">RNA-binding KH domain-containing RCF3</fullName>
    </submittedName>
</protein>
<dbReference type="Gene3D" id="3.30.310.210">
    <property type="match status" value="1"/>
</dbReference>
<dbReference type="OrthoDB" id="442947at2759"/>
<feature type="domain" description="K Homology" evidence="4">
    <location>
        <begin position="143"/>
        <end position="219"/>
    </location>
</feature>
<keyword evidence="1" id="KW-0677">Repeat</keyword>
<dbReference type="AlphaFoldDB" id="A0A8S0TDB9"/>
<dbReference type="EMBL" id="CACTIH010005915">
    <property type="protein sequence ID" value="CAA3003106.1"/>
    <property type="molecule type" value="Genomic_DNA"/>
</dbReference>
<feature type="domain" description="K Homology" evidence="4">
    <location>
        <begin position="386"/>
        <end position="460"/>
    </location>
</feature>
<proteinExistence type="predicted"/>
<dbReference type="Gene3D" id="3.30.1370.10">
    <property type="entry name" value="K Homology domain, type 1"/>
    <property type="match status" value="2"/>
</dbReference>
<feature type="compositionally biased region" description="Polar residues" evidence="3">
    <location>
        <begin position="14"/>
        <end position="29"/>
    </location>
</feature>